<dbReference type="EMBL" id="CP144692">
    <property type="protein sequence ID" value="WVY98933.1"/>
    <property type="molecule type" value="Genomic_DNA"/>
</dbReference>
<dbReference type="PANTHER" id="PTHR24301">
    <property type="entry name" value="THROMBOXANE-A SYNTHASE"/>
    <property type="match status" value="1"/>
</dbReference>
<reference evidence="2 3" key="1">
    <citation type="journal article" date="2023" name="Life. Sci Alliance">
        <title>Evolutionary insights into 3D genome organization and epigenetic landscape of Vigna mungo.</title>
        <authorList>
            <person name="Junaid A."/>
            <person name="Singh B."/>
            <person name="Bhatia S."/>
        </authorList>
    </citation>
    <scope>NUCLEOTIDE SEQUENCE [LARGE SCALE GENOMIC DNA]</scope>
    <source>
        <strain evidence="2">Urdbean</strain>
    </source>
</reference>
<evidence type="ECO:0008006" key="4">
    <source>
        <dbReference type="Google" id="ProtNLM"/>
    </source>
</evidence>
<organism evidence="2 3">
    <name type="scientific">Vigna mungo</name>
    <name type="common">Black gram</name>
    <name type="synonym">Phaseolus mungo</name>
    <dbReference type="NCBI Taxonomy" id="3915"/>
    <lineage>
        <taxon>Eukaryota</taxon>
        <taxon>Viridiplantae</taxon>
        <taxon>Streptophyta</taxon>
        <taxon>Embryophyta</taxon>
        <taxon>Tracheophyta</taxon>
        <taxon>Spermatophyta</taxon>
        <taxon>Magnoliopsida</taxon>
        <taxon>eudicotyledons</taxon>
        <taxon>Gunneridae</taxon>
        <taxon>Pentapetalae</taxon>
        <taxon>rosids</taxon>
        <taxon>fabids</taxon>
        <taxon>Fabales</taxon>
        <taxon>Fabaceae</taxon>
        <taxon>Papilionoideae</taxon>
        <taxon>50 kb inversion clade</taxon>
        <taxon>NPAAA clade</taxon>
        <taxon>indigoferoid/millettioid clade</taxon>
        <taxon>Phaseoleae</taxon>
        <taxon>Vigna</taxon>
    </lineage>
</organism>
<keyword evidence="1" id="KW-0408">Iron</keyword>
<keyword evidence="1" id="KW-0479">Metal-binding</keyword>
<protein>
    <recommendedName>
        <fullName evidence="4">Cytochrome P450</fullName>
    </recommendedName>
</protein>
<evidence type="ECO:0000256" key="1">
    <source>
        <dbReference type="PIRSR" id="PIRSR602401-1"/>
    </source>
</evidence>
<dbReference type="GO" id="GO:0004497">
    <property type="term" value="F:monooxygenase activity"/>
    <property type="evidence" value="ECO:0007669"/>
    <property type="project" value="InterPro"/>
</dbReference>
<dbReference type="AlphaFoldDB" id="A0AAQ3MXL0"/>
<dbReference type="GO" id="GO:0005506">
    <property type="term" value="F:iron ion binding"/>
    <property type="evidence" value="ECO:0007669"/>
    <property type="project" value="InterPro"/>
</dbReference>
<dbReference type="Gene3D" id="1.10.630.10">
    <property type="entry name" value="Cytochrome P450"/>
    <property type="match status" value="1"/>
</dbReference>
<dbReference type="PRINTS" id="PR00463">
    <property type="entry name" value="EP450I"/>
</dbReference>
<evidence type="ECO:0000313" key="2">
    <source>
        <dbReference type="EMBL" id="WVY98933.1"/>
    </source>
</evidence>
<dbReference type="GO" id="GO:0016705">
    <property type="term" value="F:oxidoreductase activity, acting on paired donors, with incorporation or reduction of molecular oxygen"/>
    <property type="evidence" value="ECO:0007669"/>
    <property type="project" value="InterPro"/>
</dbReference>
<dbReference type="SUPFAM" id="SSF48264">
    <property type="entry name" value="Cytochrome P450"/>
    <property type="match status" value="1"/>
</dbReference>
<dbReference type="Proteomes" id="UP001374535">
    <property type="component" value="Chromosome 9"/>
</dbReference>
<feature type="binding site" description="axial binding residue" evidence="1">
    <location>
        <position position="49"/>
    </location>
    <ligand>
        <name>heme</name>
        <dbReference type="ChEBI" id="CHEBI:30413"/>
    </ligand>
    <ligandPart>
        <name>Fe</name>
        <dbReference type="ChEBI" id="CHEBI:18248"/>
    </ligandPart>
</feature>
<keyword evidence="3" id="KW-1185">Reference proteome</keyword>
<name>A0AAQ3MXL0_VIGMU</name>
<dbReference type="PANTHER" id="PTHR24301:SF10">
    <property type="entry name" value="CYTOCHROME P450 FAMILY PROTEIN"/>
    <property type="match status" value="1"/>
</dbReference>
<dbReference type="Pfam" id="PF00067">
    <property type="entry name" value="p450"/>
    <property type="match status" value="1"/>
</dbReference>
<dbReference type="InterPro" id="IPR001128">
    <property type="entry name" value="Cyt_P450"/>
</dbReference>
<comment type="cofactor">
    <cofactor evidence="1">
        <name>heme</name>
        <dbReference type="ChEBI" id="CHEBI:30413"/>
    </cofactor>
</comment>
<accession>A0AAQ3MXL0</accession>
<proteinExistence type="predicted"/>
<gene>
    <name evidence="2" type="ORF">V8G54_031084</name>
</gene>
<dbReference type="InterPro" id="IPR002401">
    <property type="entry name" value="Cyt_P450_E_grp-I"/>
</dbReference>
<dbReference type="InterPro" id="IPR036396">
    <property type="entry name" value="Cyt_P450_sf"/>
</dbReference>
<feature type="non-terminal residue" evidence="2">
    <location>
        <position position="1"/>
    </location>
</feature>
<keyword evidence="1" id="KW-0349">Heme</keyword>
<dbReference type="GO" id="GO:0020037">
    <property type="term" value="F:heme binding"/>
    <property type="evidence" value="ECO:0007669"/>
    <property type="project" value="InterPro"/>
</dbReference>
<evidence type="ECO:0000313" key="3">
    <source>
        <dbReference type="Proteomes" id="UP001374535"/>
    </source>
</evidence>
<sequence length="126" mass="14685">GTWVWLDIEVLAKDPRNFPDPKKFKPERFDPKCEEMKLRHPYGIGPRACIGRKFSLQELKLTLIHLYRKYVFRHSLNMEKPVEMEYGMVLNSKHGVPDRGRDLSGEGVGVEIEESEDFEAVHVTED</sequence>